<feature type="chain" id="PRO_5007284584" evidence="2">
    <location>
        <begin position="23"/>
        <end position="476"/>
    </location>
</feature>
<sequence length="476" mass="50591">MKSLSLAALQISIVAFLDVVHCQDIQQLRYLLRGRPTFGDQSGLEPWPRQYRYESGNAFGADSDASPSYGGARYGIVPVITPDYTGRTDGVENFGSSETIPYGGIKRISRRKTILIVIRRRRPRSQGGSGSEDDGRWGRQDDDYSSDDQSTNDRRRAGRELLRILLRKLLLAAARRSLESEGSDESQGRDFRSEQPWGRSERGWRSGWRFGEGSDSGPTESYEGRRSRWAREGLGAESGRILLRIRRPDIGGSSGFYLVGSDRGPQSGPRWISSDTARGLTGAISGGSGEEGGRISDIVGSGAGDGVLNNVGGTGTEEQGNPITAMSTMGSGGLAGSRGFGRSSESFPAQPFTWQGPSSFEHQPNQAGYGNEGGSFGGVGSNYYSRSLPRLMIRFRPSYITSGQTGSLGGNYDGAFGGTPETGVSSVDSNNGYSGAMGVLPGGNQMGSGEFSGSYGLNSPAGGSAPTVNPQLSQKS</sequence>
<dbReference type="AlphaFoldDB" id="A0A131YBN9"/>
<name>A0A131YBN9_RHIAP</name>
<feature type="compositionally biased region" description="Polar residues" evidence="1">
    <location>
        <begin position="466"/>
        <end position="476"/>
    </location>
</feature>
<feature type="region of interest" description="Disordered" evidence="1">
    <location>
        <begin position="119"/>
        <end position="153"/>
    </location>
</feature>
<organism evidence="3">
    <name type="scientific">Rhipicephalus appendiculatus</name>
    <name type="common">Brown ear tick</name>
    <dbReference type="NCBI Taxonomy" id="34631"/>
    <lineage>
        <taxon>Eukaryota</taxon>
        <taxon>Metazoa</taxon>
        <taxon>Ecdysozoa</taxon>
        <taxon>Arthropoda</taxon>
        <taxon>Chelicerata</taxon>
        <taxon>Arachnida</taxon>
        <taxon>Acari</taxon>
        <taxon>Parasitiformes</taxon>
        <taxon>Ixodida</taxon>
        <taxon>Ixodoidea</taxon>
        <taxon>Ixodidae</taxon>
        <taxon>Rhipicephalinae</taxon>
        <taxon>Rhipicephalus</taxon>
        <taxon>Rhipicephalus</taxon>
    </lineage>
</organism>
<feature type="region of interest" description="Disordered" evidence="1">
    <location>
        <begin position="426"/>
        <end position="476"/>
    </location>
</feature>
<evidence type="ECO:0000256" key="1">
    <source>
        <dbReference type="SAM" id="MobiDB-lite"/>
    </source>
</evidence>
<feature type="compositionally biased region" description="Basic and acidic residues" evidence="1">
    <location>
        <begin position="186"/>
        <end position="204"/>
    </location>
</feature>
<reference evidence="3" key="1">
    <citation type="journal article" date="2016" name="Ticks Tick Borne Dis.">
        <title>De novo assembly and annotation of the salivary gland transcriptome of Rhipicephalus appendiculatus male and female ticks during blood feeding.</title>
        <authorList>
            <person name="de Castro M.H."/>
            <person name="de Klerk D."/>
            <person name="Pienaar R."/>
            <person name="Latif A.A."/>
            <person name="Rees D.J."/>
            <person name="Mans B.J."/>
        </authorList>
    </citation>
    <scope>NUCLEOTIDE SEQUENCE</scope>
    <source>
        <tissue evidence="3">Salivary glands</tissue>
    </source>
</reference>
<feature type="region of interest" description="Disordered" evidence="1">
    <location>
        <begin position="178"/>
        <end position="227"/>
    </location>
</feature>
<keyword evidence="2" id="KW-0732">Signal</keyword>
<dbReference type="EMBL" id="GEDV01012707">
    <property type="protein sequence ID" value="JAP75850.1"/>
    <property type="molecule type" value="Transcribed_RNA"/>
</dbReference>
<feature type="compositionally biased region" description="Basic and acidic residues" evidence="1">
    <location>
        <begin position="133"/>
        <end position="142"/>
    </location>
</feature>
<accession>A0A131YBN9</accession>
<feature type="signal peptide" evidence="2">
    <location>
        <begin position="1"/>
        <end position="22"/>
    </location>
</feature>
<protein>
    <submittedName>
        <fullName evidence="3">Rhipicephalus family xi</fullName>
    </submittedName>
</protein>
<proteinExistence type="predicted"/>
<evidence type="ECO:0000313" key="3">
    <source>
        <dbReference type="EMBL" id="JAP75850.1"/>
    </source>
</evidence>
<evidence type="ECO:0000256" key="2">
    <source>
        <dbReference type="SAM" id="SignalP"/>
    </source>
</evidence>